<evidence type="ECO:0000313" key="1">
    <source>
        <dbReference type="EMBL" id="OWJ59871.1"/>
    </source>
</evidence>
<keyword evidence="2" id="KW-1185">Reference proteome</keyword>
<gene>
    <name evidence="1" type="ORF">BWR60_32020</name>
</gene>
<dbReference type="RefSeq" id="WP_088156699.1">
    <property type="nucleotide sequence ID" value="NZ_NHON01000114.1"/>
</dbReference>
<sequence>MQEATAAILASIPELSATQEEAAVVRSDNLPEWVETWESRYGANIPVPRMSMDQHDRIDPLSEAAEKVHPSKILGVRS</sequence>
<dbReference type="EMBL" id="NHON01000114">
    <property type="protein sequence ID" value="OWJ59871.1"/>
    <property type="molecule type" value="Genomic_DNA"/>
</dbReference>
<name>A0A211Z3M5_9PROT</name>
<evidence type="ECO:0000313" key="2">
    <source>
        <dbReference type="Proteomes" id="UP000196655"/>
    </source>
</evidence>
<dbReference type="OrthoDB" id="4762874at2"/>
<dbReference type="AlphaFoldDB" id="A0A211Z3M5"/>
<organism evidence="1 2">
    <name type="scientific">Inquilinus limosus</name>
    <dbReference type="NCBI Taxonomy" id="171674"/>
    <lineage>
        <taxon>Bacteria</taxon>
        <taxon>Pseudomonadati</taxon>
        <taxon>Pseudomonadota</taxon>
        <taxon>Alphaproteobacteria</taxon>
        <taxon>Rhodospirillales</taxon>
        <taxon>Rhodospirillaceae</taxon>
        <taxon>Inquilinus</taxon>
    </lineage>
</organism>
<dbReference type="Proteomes" id="UP000196655">
    <property type="component" value="Unassembled WGS sequence"/>
</dbReference>
<comment type="caution">
    <text evidence="1">The sequence shown here is derived from an EMBL/GenBank/DDBJ whole genome shotgun (WGS) entry which is preliminary data.</text>
</comment>
<accession>A0A211Z3M5</accession>
<protein>
    <submittedName>
        <fullName evidence="1">Uncharacterized protein</fullName>
    </submittedName>
</protein>
<proteinExistence type="predicted"/>
<reference evidence="2" key="1">
    <citation type="submission" date="2017-05" db="EMBL/GenBank/DDBJ databases">
        <authorList>
            <person name="Macchi M."/>
            <person name="Festa S."/>
            <person name="Coppotelli B.M."/>
            <person name="Morelli I.S."/>
        </authorList>
    </citation>
    <scope>NUCLEOTIDE SEQUENCE [LARGE SCALE GENOMIC DNA]</scope>
    <source>
        <strain evidence="2">I</strain>
    </source>
</reference>